<accession>A0A3E0VEY4</accession>
<evidence type="ECO:0000313" key="2">
    <source>
        <dbReference type="EMBL" id="RFA08472.1"/>
    </source>
</evidence>
<comment type="caution">
    <text evidence="2">The sequence shown here is derived from an EMBL/GenBank/DDBJ whole genome shotgun (WGS) entry which is preliminary data.</text>
</comment>
<dbReference type="EMBL" id="NBWZ01000001">
    <property type="protein sequence ID" value="RFA08472.1"/>
    <property type="molecule type" value="Genomic_DNA"/>
</dbReference>
<gene>
    <name evidence="2" type="ORF">B7R54_03965</name>
</gene>
<keyword evidence="3" id="KW-1185">Reference proteome</keyword>
<protein>
    <submittedName>
        <fullName evidence="2">Uncharacterized protein</fullName>
    </submittedName>
</protein>
<keyword evidence="1" id="KW-1133">Transmembrane helix</keyword>
<evidence type="ECO:0000256" key="1">
    <source>
        <dbReference type="SAM" id="Phobius"/>
    </source>
</evidence>
<name>A0A3E0VEY4_9MICO</name>
<keyword evidence="1" id="KW-0472">Membrane</keyword>
<feature type="transmembrane region" description="Helical" evidence="1">
    <location>
        <begin position="24"/>
        <end position="48"/>
    </location>
</feature>
<dbReference type="Proteomes" id="UP000256486">
    <property type="component" value="Unassembled WGS sequence"/>
</dbReference>
<feature type="transmembrane region" description="Helical" evidence="1">
    <location>
        <begin position="120"/>
        <end position="141"/>
    </location>
</feature>
<keyword evidence="1" id="KW-0812">Transmembrane</keyword>
<proteinExistence type="predicted"/>
<reference evidence="2 3" key="1">
    <citation type="submission" date="2017-04" db="EMBL/GenBank/DDBJ databases">
        <title>Comparative genome analysis of Subtercola boreus.</title>
        <authorList>
            <person name="Cho Y.-J."/>
            <person name="Cho A."/>
            <person name="Kim O.-S."/>
            <person name="Lee J.-I."/>
        </authorList>
    </citation>
    <scope>NUCLEOTIDE SEQUENCE [LARGE SCALE GENOMIC DNA]</scope>
    <source>
        <strain evidence="2 3">K300</strain>
    </source>
</reference>
<organism evidence="2 3">
    <name type="scientific">Subtercola boreus</name>
    <dbReference type="NCBI Taxonomy" id="120213"/>
    <lineage>
        <taxon>Bacteria</taxon>
        <taxon>Bacillati</taxon>
        <taxon>Actinomycetota</taxon>
        <taxon>Actinomycetes</taxon>
        <taxon>Micrococcales</taxon>
        <taxon>Microbacteriaceae</taxon>
        <taxon>Subtercola</taxon>
    </lineage>
</organism>
<feature type="transmembrane region" description="Helical" evidence="1">
    <location>
        <begin position="95"/>
        <end position="114"/>
    </location>
</feature>
<evidence type="ECO:0000313" key="3">
    <source>
        <dbReference type="Proteomes" id="UP000256486"/>
    </source>
</evidence>
<feature type="transmembrane region" description="Helical" evidence="1">
    <location>
        <begin position="60"/>
        <end position="83"/>
    </location>
</feature>
<dbReference type="AlphaFoldDB" id="A0A3E0VEY4"/>
<sequence length="146" mass="15624">MDDQADVHGTGPTEHPEPPFRRPVLLVLLTVLVFAEALVVLGIGAWLIAQLSLEEPESYATAVALIVIVLAAGVWVLAIGVCLVRMRGWTRGAVLTWQVLQVIVAICIFQGLLLDVVDGWPVLVVSLLGIGLLMSPSVVAATRREV</sequence>